<dbReference type="Proteomes" id="UP000186351">
    <property type="component" value="Chromosome"/>
</dbReference>
<feature type="compositionally biased region" description="Polar residues" evidence="1">
    <location>
        <begin position="77"/>
        <end position="86"/>
    </location>
</feature>
<accession>A0A1B1S746</accession>
<dbReference type="Pfam" id="PF03050">
    <property type="entry name" value="DDE_Tnp_IS66"/>
    <property type="match status" value="1"/>
</dbReference>
<accession>A0A1Z2XEM7</accession>
<feature type="compositionally biased region" description="Basic residues" evidence="1">
    <location>
        <begin position="97"/>
        <end position="106"/>
    </location>
</feature>
<name>A0A1B1S746_9BACT</name>
<evidence type="ECO:0000259" key="2">
    <source>
        <dbReference type="Pfam" id="PF03050"/>
    </source>
</evidence>
<dbReference type="EMBL" id="CP015402">
    <property type="protein sequence ID" value="ANU62623.1"/>
    <property type="molecule type" value="Genomic_DNA"/>
</dbReference>
<dbReference type="InterPro" id="IPR004291">
    <property type="entry name" value="Transposase_IS66_central"/>
</dbReference>
<sequence>MKQPVNDITEVLRGLSAQIESMQKTIDSQHATICQINRNGQAQLRKIQSLERMLKKKDKELEELRKRLSKYEEPPKNSGNSSTPPSKEQMRDEIVRRTKSLRKPSGRKPGGQPGHEGNTLELNDSVDNIVDEKPGMCDECGDSLDGCDTELDYITQIISLPELKPLITEVRHYVTICRTCGKRVKAHSRRRRSNAVVYDASVKGFVVYLSTVQFLPYNRIAAFFKEVFGLEISQGSMVNWINEARRSAEPAIEKIKEYIMQSPVVGFDESGCYCNKRLDWAWIAQTVYFTLVFHGKSRKGRELEDRFGDSLERMTAVTDRHSAYFALHFLNHQVCLAHLLRECQYLNELDKEQQWSGSVESLFQEAIHERNQKPTESIDPQSWLDRLDNLIDENLSRLNEKFTTFKNGLLKCRDYIFNFLRDPAIPPDNNSSERGIRKLKIKLKNSGCFRSDLGADAFMDLHSIVETTKKHGNSPYNAILALF</sequence>
<dbReference type="PANTHER" id="PTHR33678">
    <property type="entry name" value="BLL1576 PROTEIN"/>
    <property type="match status" value="1"/>
</dbReference>
<organism evidence="3 4">
    <name type="scientific">Muribaculum intestinale</name>
    <dbReference type="NCBI Taxonomy" id="1796646"/>
    <lineage>
        <taxon>Bacteria</taxon>
        <taxon>Pseudomonadati</taxon>
        <taxon>Bacteroidota</taxon>
        <taxon>Bacteroidia</taxon>
        <taxon>Bacteroidales</taxon>
        <taxon>Muribaculaceae</taxon>
        <taxon>Muribaculum</taxon>
    </lineage>
</organism>
<evidence type="ECO:0000256" key="1">
    <source>
        <dbReference type="SAM" id="MobiDB-lite"/>
    </source>
</evidence>
<dbReference type="NCBIfam" id="NF033517">
    <property type="entry name" value="transpos_IS66"/>
    <property type="match status" value="1"/>
</dbReference>
<dbReference type="InterPro" id="IPR052344">
    <property type="entry name" value="Transposase-related"/>
</dbReference>
<evidence type="ECO:0000313" key="3">
    <source>
        <dbReference type="EMBL" id="ANU62623.1"/>
    </source>
</evidence>
<reference evidence="4" key="1">
    <citation type="submission" date="2016-04" db="EMBL/GenBank/DDBJ databases">
        <title>Complete Genome Sequences of Twelve Strains of a Stable Defined Moderately Diverse Mouse Microbiota 2 (sDMDMm2).</title>
        <authorList>
            <person name="Uchimura Y."/>
            <person name="Wyss M."/>
            <person name="Brugiroux S."/>
            <person name="Limenitakis J.P."/>
            <person name="Stecher B."/>
            <person name="McCoy K.D."/>
            <person name="Macpherson A.J."/>
        </authorList>
    </citation>
    <scope>NUCLEOTIDE SEQUENCE [LARGE SCALE GENOMIC DNA]</scope>
    <source>
        <strain evidence="4">YL27</strain>
    </source>
</reference>
<feature type="domain" description="Transposase IS66 central" evidence="2">
    <location>
        <begin position="197"/>
        <end position="456"/>
    </location>
</feature>
<dbReference type="STRING" id="1796646.A4V02_02015"/>
<dbReference type="KEGG" id="pary:A4V02_02015"/>
<evidence type="ECO:0000313" key="4">
    <source>
        <dbReference type="Proteomes" id="UP000186351"/>
    </source>
</evidence>
<dbReference type="RefSeq" id="WP_068960006.1">
    <property type="nucleotide sequence ID" value="NZ_CP015402.2"/>
</dbReference>
<dbReference type="OrthoDB" id="151215at2"/>
<keyword evidence="4" id="KW-1185">Reference proteome</keyword>
<gene>
    <name evidence="3" type="ORF">A4V02_02015</name>
</gene>
<feature type="region of interest" description="Disordered" evidence="1">
    <location>
        <begin position="67"/>
        <end position="124"/>
    </location>
</feature>
<dbReference type="GeneID" id="65535613"/>
<proteinExistence type="predicted"/>
<dbReference type="PANTHER" id="PTHR33678:SF2">
    <property type="match status" value="1"/>
</dbReference>
<dbReference type="AlphaFoldDB" id="A0A1B1S746"/>
<protein>
    <submittedName>
        <fullName evidence="3">Transposase</fullName>
    </submittedName>
</protein>